<dbReference type="EMBL" id="WJXW01000006">
    <property type="protein sequence ID" value="KAF9735275.1"/>
    <property type="molecule type" value="Genomic_DNA"/>
</dbReference>
<feature type="compositionally biased region" description="Polar residues" evidence="1">
    <location>
        <begin position="432"/>
        <end position="448"/>
    </location>
</feature>
<feature type="compositionally biased region" description="Acidic residues" evidence="1">
    <location>
        <begin position="449"/>
        <end position="466"/>
    </location>
</feature>
<name>A0A9P6GIZ0_9PLEO</name>
<protein>
    <submittedName>
        <fullName evidence="2">Uncharacterized protein</fullName>
    </submittedName>
</protein>
<feature type="compositionally biased region" description="Basic and acidic residues" evidence="1">
    <location>
        <begin position="580"/>
        <end position="591"/>
    </location>
</feature>
<sequence length="707" mass="79220">MAYQRHSSTEGYASYTAEGAVLTDREFNDGRLQKAIQYLKTEGGGDAIDLYLTRVHTIDEHILRQLPAQGRSFDPRLYRRLRDLVREVQDDVQAINGEESSLDSVDESSIEVLYKGAENDSDIELIPELPGVPAAAPYLTPRSIIKTKRVPGSGVPAKNKEQARFAGDIRTSGDDYVREKKFLYGGPSNDPEVWYNKSAPLLHIGESPYLEKWESWKINRDLAKGRGKSLDELESPPVFKRDNMYDSGSNYKLPAAVTNQWPQNEGQVARLQMLWRAAAGWFNTGRRIGLSKALPDDKDYAPRMTLPLIGEIDIKPFVKSTTLIDEGQEGSGMPVDEVSYPQLPTPQHSPLKPGRLLRLPETSLRRFNSIREAANRRDKFSPPSSSERAVLDTRAALATTPTPETRRKPGPSAGVKDSKRKPGRPVTKLQDKSPTPTFYSPIDYNSASSEEELNDSVDELFEEFDESQQQKRARLASKPKDPTYHPPRRISQDEDSPTIPADATLGEDLEELFGTESVKRKRGRPAKKPKGLSYHPSRRISQDADSPTTPDKPTLEAELNELTGSGPTKMGKRIRSHKASRLDPNDPDWKPDQSPLTPTKRKRDESLDLTPSSKKPKRSKDSSKKKQTPLLSSSPHVIFAGETPMPKKKAEPSKKATPSKSAIKKTKRISAEDRKLASAETLERRGKTRSKKDFKPKRLRSRDETNE</sequence>
<reference evidence="2" key="1">
    <citation type="journal article" date="2020" name="Mol. Plant Microbe Interact.">
        <title>Genome Sequence of the Biocontrol Agent Coniothyrium minitans strain Conio (IMI 134523).</title>
        <authorList>
            <person name="Patel D."/>
            <person name="Shittu T.A."/>
            <person name="Baroncelli R."/>
            <person name="Muthumeenakshi S."/>
            <person name="Osborne T.H."/>
            <person name="Janganan T.K."/>
            <person name="Sreenivasaprasad S."/>
        </authorList>
    </citation>
    <scope>NUCLEOTIDE SEQUENCE</scope>
    <source>
        <strain evidence="2">Conio</strain>
    </source>
</reference>
<proteinExistence type="predicted"/>
<feature type="region of interest" description="Disordered" evidence="1">
    <location>
        <begin position="373"/>
        <end position="707"/>
    </location>
</feature>
<feature type="compositionally biased region" description="Basic residues" evidence="1">
    <location>
        <begin position="519"/>
        <end position="530"/>
    </location>
</feature>
<evidence type="ECO:0000313" key="2">
    <source>
        <dbReference type="EMBL" id="KAF9735275.1"/>
    </source>
</evidence>
<gene>
    <name evidence="2" type="ORF">PMIN01_06680</name>
</gene>
<comment type="caution">
    <text evidence="2">The sequence shown here is derived from an EMBL/GenBank/DDBJ whole genome shotgun (WGS) entry which is preliminary data.</text>
</comment>
<dbReference type="Proteomes" id="UP000756921">
    <property type="component" value="Unassembled WGS sequence"/>
</dbReference>
<dbReference type="OrthoDB" id="3779124at2759"/>
<organism evidence="2 3">
    <name type="scientific">Paraphaeosphaeria minitans</name>
    <dbReference type="NCBI Taxonomy" id="565426"/>
    <lineage>
        <taxon>Eukaryota</taxon>
        <taxon>Fungi</taxon>
        <taxon>Dikarya</taxon>
        <taxon>Ascomycota</taxon>
        <taxon>Pezizomycotina</taxon>
        <taxon>Dothideomycetes</taxon>
        <taxon>Pleosporomycetidae</taxon>
        <taxon>Pleosporales</taxon>
        <taxon>Massarineae</taxon>
        <taxon>Didymosphaeriaceae</taxon>
        <taxon>Paraphaeosphaeria</taxon>
    </lineage>
</organism>
<accession>A0A9P6GIZ0</accession>
<feature type="region of interest" description="Disordered" evidence="1">
    <location>
        <begin position="326"/>
        <end position="358"/>
    </location>
</feature>
<evidence type="ECO:0000313" key="3">
    <source>
        <dbReference type="Proteomes" id="UP000756921"/>
    </source>
</evidence>
<evidence type="ECO:0000256" key="1">
    <source>
        <dbReference type="SAM" id="MobiDB-lite"/>
    </source>
</evidence>
<dbReference type="AlphaFoldDB" id="A0A9P6GIZ0"/>
<feature type="compositionally biased region" description="Basic residues" evidence="1">
    <location>
        <begin position="686"/>
        <end position="700"/>
    </location>
</feature>
<keyword evidence="3" id="KW-1185">Reference proteome</keyword>
<feature type="compositionally biased region" description="Basic residues" evidence="1">
    <location>
        <begin position="570"/>
        <end position="579"/>
    </location>
</feature>
<feature type="compositionally biased region" description="Basic and acidic residues" evidence="1">
    <location>
        <begin position="669"/>
        <end position="685"/>
    </location>
</feature>